<dbReference type="AlphaFoldDB" id="A0A964RMC1"/>
<dbReference type="Proteomes" id="UP000656077">
    <property type="component" value="Unassembled WGS sequence"/>
</dbReference>
<dbReference type="RefSeq" id="WP_160359228.1">
    <property type="nucleotide sequence ID" value="NZ_WSRQ01000015.1"/>
</dbReference>
<comment type="caution">
    <text evidence="2">The sequence shown here is derived from an EMBL/GenBank/DDBJ whole genome shotgun (WGS) entry which is preliminary data.</text>
</comment>
<name>A0A964RMC1_9CLOT</name>
<reference evidence="2" key="1">
    <citation type="submission" date="2019-12" db="EMBL/GenBank/DDBJ databases">
        <title>Microbes associate with the intestines of laboratory mice.</title>
        <authorList>
            <person name="Navarre W."/>
            <person name="Wong E."/>
        </authorList>
    </citation>
    <scope>NUCLEOTIDE SEQUENCE</scope>
    <source>
        <strain evidence="2">NM79_F5</strain>
    </source>
</reference>
<evidence type="ECO:0000256" key="1">
    <source>
        <dbReference type="SAM" id="Coils"/>
    </source>
</evidence>
<dbReference type="EMBL" id="WSRQ01000015">
    <property type="protein sequence ID" value="MVX64233.1"/>
    <property type="molecule type" value="Genomic_DNA"/>
</dbReference>
<protein>
    <submittedName>
        <fullName evidence="2">Uncharacterized protein</fullName>
    </submittedName>
</protein>
<keyword evidence="1" id="KW-0175">Coiled coil</keyword>
<organism evidence="2 3">
    <name type="scientific">Clostridium chromiireducens</name>
    <dbReference type="NCBI Taxonomy" id="225345"/>
    <lineage>
        <taxon>Bacteria</taxon>
        <taxon>Bacillati</taxon>
        <taxon>Bacillota</taxon>
        <taxon>Clostridia</taxon>
        <taxon>Eubacteriales</taxon>
        <taxon>Clostridiaceae</taxon>
        <taxon>Clostridium</taxon>
    </lineage>
</organism>
<sequence length="108" mass="12931">MFNRKSKYEQDKDLIEYNNRLIEREESHLVEINEYKQRVRTLEDKLEEERKAKLEDDKLTNKSLNETVTWKNKFYVTKDALDDTQRSAGHIVGTVTQTNKKTELKPEL</sequence>
<feature type="coiled-coil region" evidence="1">
    <location>
        <begin position="25"/>
        <end position="52"/>
    </location>
</feature>
<accession>A0A964RMC1</accession>
<gene>
    <name evidence="2" type="ORF">GKZ28_11080</name>
</gene>
<proteinExistence type="predicted"/>
<evidence type="ECO:0000313" key="3">
    <source>
        <dbReference type="Proteomes" id="UP000656077"/>
    </source>
</evidence>
<evidence type="ECO:0000313" key="2">
    <source>
        <dbReference type="EMBL" id="MVX64233.1"/>
    </source>
</evidence>